<feature type="region of interest" description="Disordered" evidence="1">
    <location>
        <begin position="147"/>
        <end position="166"/>
    </location>
</feature>
<dbReference type="PANTHER" id="PTHR33840">
    <property type="match status" value="1"/>
</dbReference>
<dbReference type="AlphaFoldDB" id="A0A132ENM1"/>
<evidence type="ECO:0000313" key="2">
    <source>
        <dbReference type="EMBL" id="KWF38126.1"/>
    </source>
</evidence>
<reference evidence="2 3" key="1">
    <citation type="submission" date="2015-11" db="EMBL/GenBank/DDBJ databases">
        <title>Expanding the genomic diversity of Burkholderia species for the development of highly accurate diagnostics.</title>
        <authorList>
            <person name="Sahl J."/>
            <person name="Keim P."/>
            <person name="Wagner D."/>
        </authorList>
    </citation>
    <scope>NUCLEOTIDE SEQUENCE [LARGE SCALE GENOMIC DNA]</scope>
    <source>
        <strain evidence="2 3">MSMB368WGS</strain>
    </source>
</reference>
<sequence>MSFPLDTIRMDKAYPGQEDRLLEVAYPGVHSDVGGGYAPREQGKAFAGDAAKLSQIALHDMYIEALRAGVPLQFPGGPHDMPQITKQLFDLSSSLVKTFNGWLNSVPAIKSVEEAMRFGMAQMLSWRALRARIGTADYVTEQSFFKNAPESHKSREQVREDTDRLNNSDAKIKQLKRERFDVVAQMNAASMSAIDNPFASAAPSSGLGKEIEGYQDELKEYDTKIAREKDANAAKAAGSSPSAAKPGNGPDDLVSNDKTDLLEAAEEFRLLLTWLNPSQTSIWRTEINHQTNLPYAVKASATPMHKPETEVVYMRNPDILTRFSAVTPFSIYNDAVIKPRTAMKDFLSRNTSPAAIEALRKTPSAILLYDEYIHDSRAWFRVPYFREYVPGGFFWGRVLFVGNDQRVENLGF</sequence>
<dbReference type="Proteomes" id="UP000062912">
    <property type="component" value="Unassembled WGS sequence"/>
</dbReference>
<feature type="region of interest" description="Disordered" evidence="1">
    <location>
        <begin position="230"/>
        <end position="256"/>
    </location>
</feature>
<protein>
    <submittedName>
        <fullName evidence="2">Uncharacterized protein</fullName>
    </submittedName>
</protein>
<evidence type="ECO:0000313" key="3">
    <source>
        <dbReference type="Proteomes" id="UP000062912"/>
    </source>
</evidence>
<name>A0A132ENM1_9BURK</name>
<dbReference type="EMBL" id="LPJR01000001">
    <property type="protein sequence ID" value="KWF38126.1"/>
    <property type="molecule type" value="Genomic_DNA"/>
</dbReference>
<comment type="caution">
    <text evidence="2">The sequence shown here is derived from an EMBL/GenBank/DDBJ whole genome shotgun (WGS) entry which is preliminary data.</text>
</comment>
<accession>A0A132ENM1</accession>
<dbReference type="PANTHER" id="PTHR33840:SF1">
    <property type="entry name" value="TLE1 PHOSPHOLIPASE DOMAIN-CONTAINING PROTEIN"/>
    <property type="match status" value="1"/>
</dbReference>
<proteinExistence type="predicted"/>
<gene>
    <name evidence="2" type="ORF">WT56_05455</name>
</gene>
<feature type="compositionally biased region" description="Basic and acidic residues" evidence="1">
    <location>
        <begin position="149"/>
        <end position="166"/>
    </location>
</feature>
<evidence type="ECO:0000256" key="1">
    <source>
        <dbReference type="SAM" id="MobiDB-lite"/>
    </source>
</evidence>
<feature type="compositionally biased region" description="Low complexity" evidence="1">
    <location>
        <begin position="233"/>
        <end position="250"/>
    </location>
</feature>
<organism evidence="2 3">
    <name type="scientific">Burkholderia pseudomultivorans</name>
    <dbReference type="NCBI Taxonomy" id="1207504"/>
    <lineage>
        <taxon>Bacteria</taxon>
        <taxon>Pseudomonadati</taxon>
        <taxon>Pseudomonadota</taxon>
        <taxon>Betaproteobacteria</taxon>
        <taxon>Burkholderiales</taxon>
        <taxon>Burkholderiaceae</taxon>
        <taxon>Burkholderia</taxon>
        <taxon>Burkholderia cepacia complex</taxon>
    </lineage>
</organism>